<protein>
    <submittedName>
        <fullName evidence="2">Uncharacterized protein</fullName>
    </submittedName>
</protein>
<accession>A0A7J6MLU7</accession>
<name>A0A7J6MLU7_PEROL</name>
<feature type="region of interest" description="Disordered" evidence="1">
    <location>
        <begin position="268"/>
        <end position="308"/>
    </location>
</feature>
<comment type="caution">
    <text evidence="2">The sequence shown here is derived from an EMBL/GenBank/DDBJ whole genome shotgun (WGS) entry which is preliminary data.</text>
</comment>
<evidence type="ECO:0000313" key="3">
    <source>
        <dbReference type="Proteomes" id="UP000572268"/>
    </source>
</evidence>
<proteinExistence type="predicted"/>
<organism evidence="2 3">
    <name type="scientific">Perkinsus olseni</name>
    <name type="common">Perkinsus atlanticus</name>
    <dbReference type="NCBI Taxonomy" id="32597"/>
    <lineage>
        <taxon>Eukaryota</taxon>
        <taxon>Sar</taxon>
        <taxon>Alveolata</taxon>
        <taxon>Perkinsozoa</taxon>
        <taxon>Perkinsea</taxon>
        <taxon>Perkinsida</taxon>
        <taxon>Perkinsidae</taxon>
        <taxon>Perkinsus</taxon>
    </lineage>
</organism>
<gene>
    <name evidence="2" type="ORF">FOL46_009145</name>
</gene>
<feature type="compositionally biased region" description="Polar residues" evidence="1">
    <location>
        <begin position="144"/>
        <end position="155"/>
    </location>
</feature>
<dbReference type="Proteomes" id="UP000572268">
    <property type="component" value="Unassembled WGS sequence"/>
</dbReference>
<dbReference type="AlphaFoldDB" id="A0A7J6MLU7"/>
<sequence>MMQTGLLPPAIIEFGVTVAVIDRRTLGKIVTQTLGLCSAIRSSNFRTHDGLESPISVVHPSSTSLNPSAYIDFDKYFNSSSSTFEASSLAEDLDGNPVLVRKLLPSTMDEEKSRAKPIKNFSAKWSRAFIIYSVAVLVVQEAESSSTKTPDQQGESAASDSSSDSDDAGYISFLDMLALHKRILWYAAEYNWSMAACVDKSVRQAIDATCRSGTRSLAQCYKSFDLWSGKASEAVGLAMNSQTAPCSTLRQPQGNSNTFVTANSSTQTAHVGKFSRQGPKRPVAPSFGQDPPSKLSFPIPSRPDNSHK</sequence>
<evidence type="ECO:0000256" key="1">
    <source>
        <dbReference type="SAM" id="MobiDB-lite"/>
    </source>
</evidence>
<evidence type="ECO:0000313" key="2">
    <source>
        <dbReference type="EMBL" id="KAF4672317.1"/>
    </source>
</evidence>
<dbReference type="EMBL" id="JABANN010000080">
    <property type="protein sequence ID" value="KAF4672317.1"/>
    <property type="molecule type" value="Genomic_DNA"/>
</dbReference>
<reference evidence="2 3" key="1">
    <citation type="submission" date="2020-04" db="EMBL/GenBank/DDBJ databases">
        <title>Perkinsus olseni comparative genomics.</title>
        <authorList>
            <person name="Bogema D.R."/>
        </authorList>
    </citation>
    <scope>NUCLEOTIDE SEQUENCE [LARGE SCALE GENOMIC DNA]</scope>
    <source>
        <strain evidence="2">ATCC PRA-31</strain>
    </source>
</reference>
<feature type="region of interest" description="Disordered" evidence="1">
    <location>
        <begin position="144"/>
        <end position="166"/>
    </location>
</feature>